<dbReference type="InterPro" id="IPR027417">
    <property type="entry name" value="P-loop_NTPase"/>
</dbReference>
<dbReference type="SMART" id="SM00382">
    <property type="entry name" value="AAA"/>
    <property type="match status" value="1"/>
</dbReference>
<evidence type="ECO:0000256" key="2">
    <source>
        <dbReference type="RuleBase" id="RU003651"/>
    </source>
</evidence>
<name>A0A7S2MPL9_9EUKA</name>
<evidence type="ECO:0000256" key="1">
    <source>
        <dbReference type="ARBA" id="ARBA00007448"/>
    </source>
</evidence>
<dbReference type="AlphaFoldDB" id="A0A7S2MPL9"/>
<gene>
    <name evidence="6" type="ORF">CBRE1094_LOCUS27918</name>
</gene>
<feature type="region of interest" description="Disordered" evidence="3">
    <location>
        <begin position="419"/>
        <end position="441"/>
    </location>
</feature>
<keyword evidence="4" id="KW-1133">Transmembrane helix</keyword>
<dbReference type="GO" id="GO:0005524">
    <property type="term" value="F:ATP binding"/>
    <property type="evidence" value="ECO:0007669"/>
    <property type="project" value="UniProtKB-KW"/>
</dbReference>
<comment type="similarity">
    <text evidence="1">Belongs to the AAA ATPase family. BCS1 subfamily.</text>
</comment>
<dbReference type="InterPro" id="IPR003960">
    <property type="entry name" value="ATPase_AAA_CS"/>
</dbReference>
<organism evidence="6">
    <name type="scientific">Haptolina brevifila</name>
    <dbReference type="NCBI Taxonomy" id="156173"/>
    <lineage>
        <taxon>Eukaryota</taxon>
        <taxon>Haptista</taxon>
        <taxon>Haptophyta</taxon>
        <taxon>Prymnesiophyceae</taxon>
        <taxon>Prymnesiales</taxon>
        <taxon>Prymnesiaceae</taxon>
        <taxon>Haptolina</taxon>
    </lineage>
</organism>
<protein>
    <recommendedName>
        <fullName evidence="5">AAA+ ATPase domain-containing protein</fullName>
    </recommendedName>
</protein>
<evidence type="ECO:0000256" key="4">
    <source>
        <dbReference type="SAM" id="Phobius"/>
    </source>
</evidence>
<feature type="region of interest" description="Disordered" evidence="3">
    <location>
        <begin position="578"/>
        <end position="608"/>
    </location>
</feature>
<keyword evidence="4" id="KW-0812">Transmembrane</keyword>
<dbReference type="InterPro" id="IPR003959">
    <property type="entry name" value="ATPase_AAA_core"/>
</dbReference>
<feature type="transmembrane region" description="Helical" evidence="4">
    <location>
        <begin position="26"/>
        <end position="43"/>
    </location>
</feature>
<dbReference type="SUPFAM" id="SSF52540">
    <property type="entry name" value="P-loop containing nucleoside triphosphate hydrolases"/>
    <property type="match status" value="1"/>
</dbReference>
<dbReference type="PANTHER" id="PTHR23070">
    <property type="entry name" value="BCS1 AAA-TYPE ATPASE"/>
    <property type="match status" value="1"/>
</dbReference>
<keyword evidence="2" id="KW-0067">ATP-binding</keyword>
<accession>A0A7S2MPL9</accession>
<dbReference type="InterPro" id="IPR050747">
    <property type="entry name" value="Mitochondrial_chaperone_BCS1"/>
</dbReference>
<feature type="compositionally biased region" description="Polar residues" evidence="3">
    <location>
        <begin position="578"/>
        <end position="587"/>
    </location>
</feature>
<evidence type="ECO:0000313" key="6">
    <source>
        <dbReference type="EMBL" id="CAD9495016.1"/>
    </source>
</evidence>
<sequence>MTVHQPNSSVNFVSLAAINHLRTGNFLLDMAIAMVLPIMLAFMSDGRGKAMIESVIAFLRRRFASSSTTECIRTITHISYSRQPYGSGDKKNDSLQKALVLYWTAHGQSFETKAKIELCSLQDAQRAMRDAMQYDKHNPLQMYRLCWTAPDDTWVDIGDGIQFRQYRTSDAEGGGSGGSSGDSKREQLIFELKSPDGPKRIDDLVQRALEWYKKELLSSRDDSRYLYTIVSAEKLSMSSSKSSEDDDSIRYKRYALSDQKTFESLFFPDKESLLSLLDDFSQRKGKYGVKGYPQKLGVLLHGPPGTGKTSLIKALAHETGRSIVSIPLAQIKTNQELMNVMYDLRLKVDGVDSAPQLAFKDVIFVIEDIDAASKVVLRRDERKSSPPVNEKDVDDLASAASAVGNTGLASLLAKGRAQAQAGCPPVPPPAPAACEEGPKPQTMADLMGDLLRPRPDELNLAGILNVLDGVVDTPGRIVIVTSNHPEKLDPALIRPGRIDRLIHLGYIQAHEAALMISHYFGSECSTAQRERLDELLGSAVDTAPKTPAALEQLCARFSTIDELLGELSECKEDSIGSIPSQLPTFSSGDAGGEKAQSESINESAKHSCGALDELVQPDSCDLVPMKRQVSGG</sequence>
<dbReference type="Pfam" id="PF00004">
    <property type="entry name" value="AAA"/>
    <property type="match status" value="2"/>
</dbReference>
<dbReference type="EMBL" id="HBGU01051215">
    <property type="protein sequence ID" value="CAD9495016.1"/>
    <property type="molecule type" value="Transcribed_RNA"/>
</dbReference>
<feature type="domain" description="AAA+ ATPase" evidence="5">
    <location>
        <begin position="294"/>
        <end position="508"/>
    </location>
</feature>
<evidence type="ECO:0000256" key="3">
    <source>
        <dbReference type="SAM" id="MobiDB-lite"/>
    </source>
</evidence>
<reference evidence="6" key="1">
    <citation type="submission" date="2021-01" db="EMBL/GenBank/DDBJ databases">
        <authorList>
            <person name="Corre E."/>
            <person name="Pelletier E."/>
            <person name="Niang G."/>
            <person name="Scheremetjew M."/>
            <person name="Finn R."/>
            <person name="Kale V."/>
            <person name="Holt S."/>
            <person name="Cochrane G."/>
            <person name="Meng A."/>
            <person name="Brown T."/>
            <person name="Cohen L."/>
        </authorList>
    </citation>
    <scope>NUCLEOTIDE SEQUENCE</scope>
    <source>
        <strain evidence="6">UTEX LB 985</strain>
    </source>
</reference>
<evidence type="ECO:0000259" key="5">
    <source>
        <dbReference type="SMART" id="SM00382"/>
    </source>
</evidence>
<dbReference type="PROSITE" id="PS00674">
    <property type="entry name" value="AAA"/>
    <property type="match status" value="1"/>
</dbReference>
<dbReference type="GO" id="GO:0016887">
    <property type="term" value="F:ATP hydrolysis activity"/>
    <property type="evidence" value="ECO:0007669"/>
    <property type="project" value="InterPro"/>
</dbReference>
<keyword evidence="4" id="KW-0472">Membrane</keyword>
<proteinExistence type="inferred from homology"/>
<dbReference type="InterPro" id="IPR003593">
    <property type="entry name" value="AAA+_ATPase"/>
</dbReference>
<keyword evidence="2" id="KW-0547">Nucleotide-binding</keyword>
<dbReference type="Gene3D" id="3.40.50.300">
    <property type="entry name" value="P-loop containing nucleotide triphosphate hydrolases"/>
    <property type="match status" value="1"/>
</dbReference>